<comment type="similarity">
    <text evidence="1">Belongs to the 1-acyl-sn-glycerol-3-phosphate acyltransferase family.</text>
</comment>
<dbReference type="Proteomes" id="UP001432146">
    <property type="component" value="Unassembled WGS sequence"/>
</dbReference>
<sequence length="385" mass="44981">MGLLSLLKQSNVIYIIFGVTFLTSGLIINFFQCFLYFGLRPFSKYLYRKINYYLCYSLYSQFVFVAEWWSGLELVLYMNKDDLEKFKKDHKYVIMNHRYEIDWICGWILCERTGVLGNCKAYVKKSLQYVPTFGWAWRFAEFIFMERNWEKDKEIITSLINELVNYPDSITLLLCAEGTRVTAQKLEASQKFAQKAGLPILNYHLTPRTKGFIASLPHMRGKITDIYDMQLQFKSDDPIKPTLTNLLQGKQVTAYLSISRIPLDEVPEDEKDAEEWLHKLYEKKDRMAKSFEETGDFFAISGVPKLERSIIKKRYYSLVNIICWTVVVLTPMLYYLINLLLSGSIIYFLIGASSILLIYLLMQRMIGMSKISKSSSYGTNDKKLQ</sequence>
<comment type="caution">
    <text evidence="6">The sequence shown here is derived from an EMBL/GenBank/DDBJ whole genome shotgun (WGS) entry which is preliminary data.</text>
</comment>
<accession>A0AAW0ZK78</accession>
<evidence type="ECO:0000313" key="6">
    <source>
        <dbReference type="EMBL" id="KAK9297948.1"/>
    </source>
</evidence>
<keyword evidence="2" id="KW-0808">Transferase</keyword>
<name>A0AAW0ZK78_9HYME</name>
<feature type="transmembrane region" description="Helical" evidence="4">
    <location>
        <begin position="12"/>
        <end position="38"/>
    </location>
</feature>
<protein>
    <recommendedName>
        <fullName evidence="5">Phospholipid/glycerol acyltransferase domain-containing protein</fullName>
    </recommendedName>
</protein>
<dbReference type="SMART" id="SM00563">
    <property type="entry name" value="PlsC"/>
    <property type="match status" value="1"/>
</dbReference>
<dbReference type="SUPFAM" id="SSF69593">
    <property type="entry name" value="Glycerol-3-phosphate (1)-acyltransferase"/>
    <property type="match status" value="1"/>
</dbReference>
<keyword evidence="4" id="KW-0812">Transmembrane</keyword>
<evidence type="ECO:0000256" key="3">
    <source>
        <dbReference type="ARBA" id="ARBA00023315"/>
    </source>
</evidence>
<keyword evidence="4" id="KW-1133">Transmembrane helix</keyword>
<evidence type="ECO:0000313" key="7">
    <source>
        <dbReference type="Proteomes" id="UP001432146"/>
    </source>
</evidence>
<feature type="transmembrane region" description="Helical" evidence="4">
    <location>
        <begin position="315"/>
        <end position="337"/>
    </location>
</feature>
<evidence type="ECO:0000259" key="5">
    <source>
        <dbReference type="SMART" id="SM00563"/>
    </source>
</evidence>
<evidence type="ECO:0000256" key="4">
    <source>
        <dbReference type="SAM" id="Phobius"/>
    </source>
</evidence>
<proteinExistence type="inferred from homology"/>
<organism evidence="6 7">
    <name type="scientific">Tetragonisca angustula</name>
    <dbReference type="NCBI Taxonomy" id="166442"/>
    <lineage>
        <taxon>Eukaryota</taxon>
        <taxon>Metazoa</taxon>
        <taxon>Ecdysozoa</taxon>
        <taxon>Arthropoda</taxon>
        <taxon>Hexapoda</taxon>
        <taxon>Insecta</taxon>
        <taxon>Pterygota</taxon>
        <taxon>Neoptera</taxon>
        <taxon>Endopterygota</taxon>
        <taxon>Hymenoptera</taxon>
        <taxon>Apocrita</taxon>
        <taxon>Aculeata</taxon>
        <taxon>Apoidea</taxon>
        <taxon>Anthophila</taxon>
        <taxon>Apidae</taxon>
        <taxon>Tetragonisca</taxon>
    </lineage>
</organism>
<dbReference type="PANTHER" id="PTHR10983:SF24">
    <property type="entry name" value="1-ACYLGLYCEROL-3-PHOSPHATE O-ACYLTRANSFERASE 3, ISOFORM E-RELATED"/>
    <property type="match status" value="1"/>
</dbReference>
<dbReference type="Pfam" id="PF01553">
    <property type="entry name" value="Acyltransferase"/>
    <property type="match status" value="1"/>
</dbReference>
<keyword evidence="3" id="KW-0012">Acyltransferase</keyword>
<gene>
    <name evidence="6" type="ORF">QLX08_008483</name>
</gene>
<dbReference type="EMBL" id="JAWNGG020000182">
    <property type="protein sequence ID" value="KAK9297948.1"/>
    <property type="molecule type" value="Genomic_DNA"/>
</dbReference>
<dbReference type="GO" id="GO:0012505">
    <property type="term" value="C:endomembrane system"/>
    <property type="evidence" value="ECO:0007669"/>
    <property type="project" value="TreeGrafter"/>
</dbReference>
<dbReference type="InterPro" id="IPR002123">
    <property type="entry name" value="Plipid/glycerol_acylTrfase"/>
</dbReference>
<keyword evidence="4" id="KW-0472">Membrane</keyword>
<evidence type="ECO:0000256" key="1">
    <source>
        <dbReference type="ARBA" id="ARBA00008655"/>
    </source>
</evidence>
<feature type="transmembrane region" description="Helical" evidence="4">
    <location>
        <begin position="58"/>
        <end position="78"/>
    </location>
</feature>
<feature type="domain" description="Phospholipid/glycerol acyltransferase" evidence="5">
    <location>
        <begin position="93"/>
        <end position="213"/>
    </location>
</feature>
<dbReference type="PANTHER" id="PTHR10983">
    <property type="entry name" value="1-ACYLGLYCEROL-3-PHOSPHATE ACYLTRANSFERASE-RELATED"/>
    <property type="match status" value="1"/>
</dbReference>
<reference evidence="6 7" key="1">
    <citation type="submission" date="2024-05" db="EMBL/GenBank/DDBJ databases">
        <title>The nuclear and mitochondrial genome assemblies of Tetragonisca angustula (Apidae: Meliponini), a tiny yet remarkable pollinator in the Neotropics.</title>
        <authorList>
            <person name="Ferrari R."/>
            <person name="Ricardo P.C."/>
            <person name="Dias F.C."/>
            <person name="Araujo N.S."/>
            <person name="Soares D.O."/>
            <person name="Zhou Q.-S."/>
            <person name="Zhu C.-D."/>
            <person name="Coutinho L."/>
            <person name="Airas M.C."/>
            <person name="Batista T.M."/>
        </authorList>
    </citation>
    <scope>NUCLEOTIDE SEQUENCE [LARGE SCALE GENOMIC DNA]</scope>
    <source>
        <strain evidence="6">ASF017062</strain>
        <tissue evidence="6">Abdomen</tissue>
    </source>
</reference>
<keyword evidence="7" id="KW-1185">Reference proteome</keyword>
<evidence type="ECO:0000256" key="2">
    <source>
        <dbReference type="ARBA" id="ARBA00022679"/>
    </source>
</evidence>
<dbReference type="Pfam" id="PF16076">
    <property type="entry name" value="Acyltransf_C"/>
    <property type="match status" value="1"/>
</dbReference>
<feature type="transmembrane region" description="Helical" evidence="4">
    <location>
        <begin position="343"/>
        <end position="362"/>
    </location>
</feature>
<dbReference type="AlphaFoldDB" id="A0AAW0ZK78"/>
<dbReference type="GO" id="GO:0003841">
    <property type="term" value="F:1-acylglycerol-3-phosphate O-acyltransferase activity"/>
    <property type="evidence" value="ECO:0007669"/>
    <property type="project" value="TreeGrafter"/>
</dbReference>
<dbReference type="InterPro" id="IPR032098">
    <property type="entry name" value="Acyltransf_C"/>
</dbReference>
<dbReference type="CDD" id="cd07990">
    <property type="entry name" value="LPLAT_LCLAT1-like"/>
    <property type="match status" value="1"/>
</dbReference>